<gene>
    <name evidence="1" type="ORF">B9Z55_028256</name>
</gene>
<evidence type="ECO:0000313" key="1">
    <source>
        <dbReference type="EMBL" id="PIC12748.1"/>
    </source>
</evidence>
<proteinExistence type="predicted"/>
<evidence type="ECO:0000313" key="2">
    <source>
        <dbReference type="Proteomes" id="UP000230233"/>
    </source>
</evidence>
<reference evidence="2" key="1">
    <citation type="submission" date="2017-10" db="EMBL/GenBank/DDBJ databases">
        <title>Rapid genome shrinkage in a self-fertile nematode reveals novel sperm competition proteins.</title>
        <authorList>
            <person name="Yin D."/>
            <person name="Schwarz E.M."/>
            <person name="Thomas C.G."/>
            <person name="Felde R.L."/>
            <person name="Korf I.F."/>
            <person name="Cutter A.D."/>
            <person name="Schartner C.M."/>
            <person name="Ralston E.J."/>
            <person name="Meyer B.J."/>
            <person name="Haag E.S."/>
        </authorList>
    </citation>
    <scope>NUCLEOTIDE SEQUENCE [LARGE SCALE GENOMIC DNA]</scope>
    <source>
        <strain evidence="2">JU1422</strain>
    </source>
</reference>
<keyword evidence="2" id="KW-1185">Reference proteome</keyword>
<sequence length="121" mass="14334">MFIFAFNYLDALSPGWERLPLFMVNLRLRRRGAVNIQFLHRDANGLRGIPQLSRWNAHQCEFYWAEYGCTVSVYEYFYIKYGFEIRRPYDRLVFLDGAADDVDATDSSNLFPIEVMRVSME</sequence>
<dbReference type="OrthoDB" id="5899739at2759"/>
<dbReference type="SUPFAM" id="SSF101690">
    <property type="entry name" value="PAZ domain"/>
    <property type="match status" value="1"/>
</dbReference>
<name>A0A2G5SCD7_9PELO</name>
<protein>
    <recommendedName>
        <fullName evidence="3">PAZ domain-containing protein</fullName>
    </recommendedName>
</protein>
<dbReference type="Gene3D" id="2.170.260.10">
    <property type="entry name" value="paz domain"/>
    <property type="match status" value="1"/>
</dbReference>
<comment type="caution">
    <text evidence="1">The sequence shown here is derived from an EMBL/GenBank/DDBJ whole genome shotgun (WGS) entry which is preliminary data.</text>
</comment>
<accession>A0A2G5SCD7</accession>
<dbReference type="InterPro" id="IPR036085">
    <property type="entry name" value="PAZ_dom_sf"/>
</dbReference>
<evidence type="ECO:0008006" key="3">
    <source>
        <dbReference type="Google" id="ProtNLM"/>
    </source>
</evidence>
<dbReference type="EMBL" id="PDUG01000019">
    <property type="protein sequence ID" value="PIC12748.1"/>
    <property type="molecule type" value="Genomic_DNA"/>
</dbReference>
<organism evidence="1 2">
    <name type="scientific">Caenorhabditis nigoni</name>
    <dbReference type="NCBI Taxonomy" id="1611254"/>
    <lineage>
        <taxon>Eukaryota</taxon>
        <taxon>Metazoa</taxon>
        <taxon>Ecdysozoa</taxon>
        <taxon>Nematoda</taxon>
        <taxon>Chromadorea</taxon>
        <taxon>Rhabditida</taxon>
        <taxon>Rhabditina</taxon>
        <taxon>Rhabditomorpha</taxon>
        <taxon>Rhabditoidea</taxon>
        <taxon>Rhabditidae</taxon>
        <taxon>Peloderinae</taxon>
        <taxon>Caenorhabditis</taxon>
    </lineage>
</organism>
<dbReference type="Proteomes" id="UP000230233">
    <property type="component" value="Unassembled WGS sequence"/>
</dbReference>
<dbReference type="AlphaFoldDB" id="A0A2G5SCD7"/>